<feature type="binding site" evidence="1">
    <location>
        <position position="43"/>
    </location>
    <ligand>
        <name>Zn(2+)</name>
        <dbReference type="ChEBI" id="CHEBI:29105"/>
    </ligand>
</feature>
<evidence type="ECO:0000256" key="2">
    <source>
        <dbReference type="PIRSR" id="PIRSR018249-2"/>
    </source>
</evidence>
<dbReference type="Pfam" id="PF21302">
    <property type="entry name" value="Zn_ribbon_RlmA"/>
    <property type="match status" value="1"/>
</dbReference>
<dbReference type="PANTHER" id="PTHR43460">
    <property type="entry name" value="METHYLTRANSFERASE"/>
    <property type="match status" value="1"/>
</dbReference>
<dbReference type="InterPro" id="IPR029063">
    <property type="entry name" value="SAM-dependent_MTases_sf"/>
</dbReference>
<evidence type="ECO:0000259" key="4">
    <source>
        <dbReference type="Pfam" id="PF21302"/>
    </source>
</evidence>
<protein>
    <submittedName>
        <fullName evidence="5">Uncharacterized protein</fullName>
    </submittedName>
</protein>
<feature type="domain" description="23S rRNA (guanine(745)-N(1))-methyltransferase N-terminal" evidence="4">
    <location>
        <begin position="20"/>
        <end position="58"/>
    </location>
</feature>
<feature type="binding site" evidence="1">
    <location>
        <position position="25"/>
    </location>
    <ligand>
        <name>Zn(2+)</name>
        <dbReference type="ChEBI" id="CHEBI:29105"/>
    </ligand>
</feature>
<dbReference type="InterPro" id="IPR048647">
    <property type="entry name" value="RlmA_N"/>
</dbReference>
<evidence type="ECO:0000256" key="1">
    <source>
        <dbReference type="PIRSR" id="PIRSR018249-1"/>
    </source>
</evidence>
<keyword evidence="1" id="KW-0479">Metal-binding</keyword>
<dbReference type="SUPFAM" id="SSF53335">
    <property type="entry name" value="S-adenosyl-L-methionine-dependent methyltransferases"/>
    <property type="match status" value="1"/>
</dbReference>
<dbReference type="Proteomes" id="UP000321901">
    <property type="component" value="Unassembled WGS sequence"/>
</dbReference>
<evidence type="ECO:0000313" key="6">
    <source>
        <dbReference type="Proteomes" id="UP000321901"/>
    </source>
</evidence>
<dbReference type="InterPro" id="IPR016718">
    <property type="entry name" value="rRNA_m1G-MeTrfase_A_prd"/>
</dbReference>
<dbReference type="GO" id="GO:0008168">
    <property type="term" value="F:methyltransferase activity"/>
    <property type="evidence" value="ECO:0007669"/>
    <property type="project" value="InterPro"/>
</dbReference>
<reference evidence="5 6" key="1">
    <citation type="submission" date="2019-07" db="EMBL/GenBank/DDBJ databases">
        <title>Whole genome shotgun sequence of Sporosarcina luteola NBRC 105378.</title>
        <authorList>
            <person name="Hosoyama A."/>
            <person name="Uohara A."/>
            <person name="Ohji S."/>
            <person name="Ichikawa N."/>
        </authorList>
    </citation>
    <scope>NUCLEOTIDE SEQUENCE [LARGE SCALE GENOMIC DNA]</scope>
    <source>
        <strain evidence="5 6">NBRC 105378</strain>
    </source>
</reference>
<dbReference type="AlphaFoldDB" id="A0A511Z7E4"/>
<organism evidence="5 6">
    <name type="scientific">Sporosarcina luteola</name>
    <dbReference type="NCBI Taxonomy" id="582850"/>
    <lineage>
        <taxon>Bacteria</taxon>
        <taxon>Bacillati</taxon>
        <taxon>Bacillota</taxon>
        <taxon>Bacilli</taxon>
        <taxon>Bacillales</taxon>
        <taxon>Caryophanaceae</taxon>
        <taxon>Sporosarcina</taxon>
    </lineage>
</organism>
<proteinExistence type="predicted"/>
<name>A0A511Z7E4_9BACL</name>
<sequence length="289" mass="31914">MKLSKKMQSAQLMERTAGLFKCPICSTGMEMVEQAKLVCENMHSFDLAKSGYVNLAPQAHTTKYDKSLFEARTKVMASGFFKPVLDKLSSLVNDHLDESDESVLLDAGCGEGTHLKAIHSRLSMETVGIGIGIDLAKEGIAAASKAYPGFIWSVADLAAMPFQDDAVDVILNVLSPANYAEFNRLLKQGGIVVKVVPESGYLQELREAFYNGKQQKEETDPVERFSEHFDDVKSERVTYMFTLPDGLLAPLIRMTPLTWGASEERVREVQQEGMKGISIDLRVIVGVSR</sequence>
<keyword evidence="1" id="KW-0862">Zinc</keyword>
<dbReference type="Pfam" id="PF13649">
    <property type="entry name" value="Methyltransf_25"/>
    <property type="match status" value="1"/>
</dbReference>
<dbReference type="OrthoDB" id="5522265at2"/>
<comment type="caution">
    <text evidence="5">The sequence shown here is derived from an EMBL/GenBank/DDBJ whole genome shotgun (WGS) entry which is preliminary data.</text>
</comment>
<keyword evidence="6" id="KW-1185">Reference proteome</keyword>
<dbReference type="InterPro" id="IPR041698">
    <property type="entry name" value="Methyltransf_25"/>
</dbReference>
<feature type="binding site" evidence="1">
    <location>
        <position position="39"/>
    </location>
    <ligand>
        <name>Zn(2+)</name>
        <dbReference type="ChEBI" id="CHEBI:29105"/>
    </ligand>
</feature>
<dbReference type="Gene3D" id="3.40.50.150">
    <property type="entry name" value="Vaccinia Virus protein VP39"/>
    <property type="match status" value="1"/>
</dbReference>
<dbReference type="PANTHER" id="PTHR43460:SF1">
    <property type="entry name" value="METHYLTRANSFERASE TYPE 11 DOMAIN-CONTAINING PROTEIN"/>
    <property type="match status" value="1"/>
</dbReference>
<feature type="binding site" evidence="2">
    <location>
        <position position="201"/>
    </location>
    <ligand>
        <name>S-adenosyl-L-methionine</name>
        <dbReference type="ChEBI" id="CHEBI:59789"/>
    </ligand>
</feature>
<dbReference type="PIRSF" id="PIRSF018249">
    <property type="entry name" value="MyrA_prd"/>
    <property type="match status" value="1"/>
</dbReference>
<feature type="binding site" evidence="2">
    <location>
        <position position="81"/>
    </location>
    <ligand>
        <name>S-adenosyl-L-methionine</name>
        <dbReference type="ChEBI" id="CHEBI:59789"/>
    </ligand>
</feature>
<accession>A0A511Z7E4</accession>
<dbReference type="RefSeq" id="WP_147057235.1">
    <property type="nucleotide sequence ID" value="NZ_BJYL01000021.1"/>
</dbReference>
<evidence type="ECO:0000259" key="3">
    <source>
        <dbReference type="Pfam" id="PF13649"/>
    </source>
</evidence>
<gene>
    <name evidence="5" type="ORF">SLU01_16850</name>
</gene>
<dbReference type="InterPro" id="IPR052939">
    <property type="entry name" value="23S_rRNA_MeTrnsfrase_RlmA"/>
</dbReference>
<dbReference type="EMBL" id="BJYL01000021">
    <property type="protein sequence ID" value="GEN83373.1"/>
    <property type="molecule type" value="Genomic_DNA"/>
</dbReference>
<feature type="binding site" evidence="2">
    <location>
        <begin position="111"/>
        <end position="112"/>
    </location>
    <ligand>
        <name>S-adenosyl-L-methionine</name>
        <dbReference type="ChEBI" id="CHEBI:59789"/>
    </ligand>
</feature>
<feature type="domain" description="Methyltransferase" evidence="3">
    <location>
        <begin position="105"/>
        <end position="190"/>
    </location>
</feature>
<feature type="binding site" evidence="1">
    <location>
        <position position="22"/>
    </location>
    <ligand>
        <name>Zn(2+)</name>
        <dbReference type="ChEBI" id="CHEBI:29105"/>
    </ligand>
</feature>
<keyword evidence="2" id="KW-0949">S-adenosyl-L-methionine</keyword>
<evidence type="ECO:0000313" key="5">
    <source>
        <dbReference type="EMBL" id="GEN83373.1"/>
    </source>
</evidence>
<dbReference type="CDD" id="cd02440">
    <property type="entry name" value="AdoMet_MTases"/>
    <property type="match status" value="1"/>
</dbReference>
<dbReference type="GO" id="GO:0046872">
    <property type="term" value="F:metal ion binding"/>
    <property type="evidence" value="ECO:0007669"/>
    <property type="project" value="UniProtKB-KW"/>
</dbReference>